<keyword evidence="3" id="KW-1185">Reference proteome</keyword>
<dbReference type="EMBL" id="KZ772958">
    <property type="protein sequence ID" value="PTQ27004.1"/>
    <property type="molecule type" value="Genomic_DNA"/>
</dbReference>
<name>A0A2R6VZG9_MARPO</name>
<evidence type="ECO:0000313" key="3">
    <source>
        <dbReference type="Proteomes" id="UP000244005"/>
    </source>
</evidence>
<feature type="compositionally biased region" description="Basic and acidic residues" evidence="1">
    <location>
        <begin position="43"/>
        <end position="53"/>
    </location>
</feature>
<sequence>MENQGTPKCMTMKMLVTQADLSKRSADSGKFDELRMLSGNGDSCRESRMERRSGQLKSRASTGFHEHGAIPHSQPALGHHSEPRQESGAVTTTRLRAEYPGAVFPTIWNPSPRASDRSRHFFQMTQSQIIRLESMFRSSSPRRLPGSPLQPYLIA</sequence>
<evidence type="ECO:0000313" key="2">
    <source>
        <dbReference type="EMBL" id="PTQ27003.1"/>
    </source>
</evidence>
<proteinExistence type="predicted"/>
<accession>A0A2R6VZG9</accession>
<reference evidence="3" key="1">
    <citation type="journal article" date="2017" name="Cell">
        <title>Insights into land plant evolution garnered from the Marchantia polymorpha genome.</title>
        <authorList>
            <person name="Bowman J.L."/>
            <person name="Kohchi T."/>
            <person name="Yamato K.T."/>
            <person name="Jenkins J."/>
            <person name="Shu S."/>
            <person name="Ishizaki K."/>
            <person name="Yamaoka S."/>
            <person name="Nishihama R."/>
            <person name="Nakamura Y."/>
            <person name="Berger F."/>
            <person name="Adam C."/>
            <person name="Aki S.S."/>
            <person name="Althoff F."/>
            <person name="Araki T."/>
            <person name="Arteaga-Vazquez M.A."/>
            <person name="Balasubrmanian S."/>
            <person name="Barry K."/>
            <person name="Bauer D."/>
            <person name="Boehm C.R."/>
            <person name="Briginshaw L."/>
            <person name="Caballero-Perez J."/>
            <person name="Catarino B."/>
            <person name="Chen F."/>
            <person name="Chiyoda S."/>
            <person name="Chovatia M."/>
            <person name="Davies K.M."/>
            <person name="Delmans M."/>
            <person name="Demura T."/>
            <person name="Dierschke T."/>
            <person name="Dolan L."/>
            <person name="Dorantes-Acosta A.E."/>
            <person name="Eklund D.M."/>
            <person name="Florent S.N."/>
            <person name="Flores-Sandoval E."/>
            <person name="Fujiyama A."/>
            <person name="Fukuzawa H."/>
            <person name="Galik B."/>
            <person name="Grimanelli D."/>
            <person name="Grimwood J."/>
            <person name="Grossniklaus U."/>
            <person name="Hamada T."/>
            <person name="Haseloff J."/>
            <person name="Hetherington A.J."/>
            <person name="Higo A."/>
            <person name="Hirakawa Y."/>
            <person name="Hundley H.N."/>
            <person name="Ikeda Y."/>
            <person name="Inoue K."/>
            <person name="Inoue S.I."/>
            <person name="Ishida S."/>
            <person name="Jia Q."/>
            <person name="Kakita M."/>
            <person name="Kanazawa T."/>
            <person name="Kawai Y."/>
            <person name="Kawashima T."/>
            <person name="Kennedy M."/>
            <person name="Kinose K."/>
            <person name="Kinoshita T."/>
            <person name="Kohara Y."/>
            <person name="Koide E."/>
            <person name="Komatsu K."/>
            <person name="Kopischke S."/>
            <person name="Kubo M."/>
            <person name="Kyozuka J."/>
            <person name="Lagercrantz U."/>
            <person name="Lin S.S."/>
            <person name="Lindquist E."/>
            <person name="Lipzen A.M."/>
            <person name="Lu C.W."/>
            <person name="De Luna E."/>
            <person name="Martienssen R.A."/>
            <person name="Minamino N."/>
            <person name="Mizutani M."/>
            <person name="Mizutani M."/>
            <person name="Mochizuki N."/>
            <person name="Monte I."/>
            <person name="Mosher R."/>
            <person name="Nagasaki H."/>
            <person name="Nakagami H."/>
            <person name="Naramoto S."/>
            <person name="Nishitani K."/>
            <person name="Ohtani M."/>
            <person name="Okamoto T."/>
            <person name="Okumura M."/>
            <person name="Phillips J."/>
            <person name="Pollak B."/>
            <person name="Reinders A."/>
            <person name="Rovekamp M."/>
            <person name="Sano R."/>
            <person name="Sawa S."/>
            <person name="Schmid M.W."/>
            <person name="Shirakawa M."/>
            <person name="Solano R."/>
            <person name="Spunde A."/>
            <person name="Suetsugu N."/>
            <person name="Sugano S."/>
            <person name="Sugiyama A."/>
            <person name="Sun R."/>
            <person name="Suzuki Y."/>
            <person name="Takenaka M."/>
            <person name="Takezawa D."/>
            <person name="Tomogane H."/>
            <person name="Tsuzuki M."/>
            <person name="Ueda T."/>
            <person name="Umeda M."/>
            <person name="Ward J.M."/>
            <person name="Watanabe Y."/>
            <person name="Yazaki K."/>
            <person name="Yokoyama R."/>
            <person name="Yoshitake Y."/>
            <person name="Yotsui I."/>
            <person name="Zachgo S."/>
            <person name="Schmutz J."/>
        </authorList>
    </citation>
    <scope>NUCLEOTIDE SEQUENCE [LARGE SCALE GENOMIC DNA]</scope>
    <source>
        <strain evidence="3">Tak-1</strain>
    </source>
</reference>
<organism evidence="2 3">
    <name type="scientific">Marchantia polymorpha</name>
    <name type="common">Common liverwort</name>
    <name type="synonym">Marchantia aquatica</name>
    <dbReference type="NCBI Taxonomy" id="3197"/>
    <lineage>
        <taxon>Eukaryota</taxon>
        <taxon>Viridiplantae</taxon>
        <taxon>Streptophyta</taxon>
        <taxon>Embryophyta</taxon>
        <taxon>Marchantiophyta</taxon>
        <taxon>Marchantiopsida</taxon>
        <taxon>Marchantiidae</taxon>
        <taxon>Marchantiales</taxon>
        <taxon>Marchantiaceae</taxon>
        <taxon>Marchantia</taxon>
    </lineage>
</organism>
<protein>
    <submittedName>
        <fullName evidence="2">Uncharacterized protein</fullName>
    </submittedName>
</protein>
<gene>
    <name evidence="2" type="ORF">MARPO_0245s0005</name>
</gene>
<dbReference type="EMBL" id="KZ772958">
    <property type="protein sequence ID" value="PTQ27003.1"/>
    <property type="molecule type" value="Genomic_DNA"/>
</dbReference>
<dbReference type="AlphaFoldDB" id="A0A2R6VZG9"/>
<feature type="compositionally biased region" description="Basic and acidic residues" evidence="1">
    <location>
        <begin position="21"/>
        <end position="35"/>
    </location>
</feature>
<feature type="region of interest" description="Disordered" evidence="1">
    <location>
        <begin position="21"/>
        <end position="96"/>
    </location>
</feature>
<dbReference type="Proteomes" id="UP000244005">
    <property type="component" value="Unassembled WGS sequence"/>
</dbReference>
<reference evidence="2" key="2">
    <citation type="submission" date="2017-12" db="EMBL/GenBank/DDBJ databases">
        <title>WGS assembly of Marchantia polymorpha.</title>
        <authorList>
            <person name="Bowman J.L."/>
            <person name="Kohchi T."/>
            <person name="Yamato K.T."/>
            <person name="Jenkins J."/>
            <person name="Shu S."/>
            <person name="Ishizaki K."/>
            <person name="Yamaoka S."/>
            <person name="Nishihama R."/>
            <person name="Nakamura Y."/>
            <person name="Berger F."/>
            <person name="Adam C."/>
            <person name="Aki S.S."/>
            <person name="Althoff F."/>
            <person name="Araki T."/>
            <person name="Arteaga-Vazquez M.A."/>
            <person name="Balasubrmanian S."/>
            <person name="Bauer D."/>
            <person name="Boehm C.R."/>
            <person name="Briginshaw L."/>
            <person name="Caballero-Perez J."/>
            <person name="Catarino B."/>
            <person name="Chen F."/>
            <person name="Chiyoda S."/>
            <person name="Chovatia M."/>
            <person name="Davies K.M."/>
            <person name="Delmans M."/>
            <person name="Demura T."/>
            <person name="Dierschke T."/>
            <person name="Dolan L."/>
            <person name="Dorantes-Acosta A.E."/>
            <person name="Eklund D.M."/>
            <person name="Florent S.N."/>
            <person name="Flores-Sandoval E."/>
            <person name="Fujiyama A."/>
            <person name="Fukuzawa H."/>
            <person name="Galik B."/>
            <person name="Grimanelli D."/>
            <person name="Grimwood J."/>
            <person name="Grossniklaus U."/>
            <person name="Hamada T."/>
            <person name="Haseloff J."/>
            <person name="Hetherington A.J."/>
            <person name="Higo A."/>
            <person name="Hirakawa Y."/>
            <person name="Hundley H.N."/>
            <person name="Ikeda Y."/>
            <person name="Inoue K."/>
            <person name="Inoue S."/>
            <person name="Ishida S."/>
            <person name="Jia Q."/>
            <person name="Kakita M."/>
            <person name="Kanazawa T."/>
            <person name="Kawai Y."/>
            <person name="Kawashima T."/>
            <person name="Kennedy M."/>
            <person name="Kinose K."/>
            <person name="Kinoshita T."/>
            <person name="Kohara Y."/>
            <person name="Koide E."/>
            <person name="Komatsu K."/>
            <person name="Kopischke S."/>
            <person name="Kubo M."/>
            <person name="Kyozuka J."/>
            <person name="Lagercrantz U."/>
            <person name="Lin S.S."/>
            <person name="Lindquist E."/>
            <person name="Lipzen A.M."/>
            <person name="Lu C."/>
            <person name="Luna E.D."/>
            <person name="Martienssen R.A."/>
            <person name="Minamino N."/>
            <person name="Mizutani M."/>
            <person name="Mizutani M."/>
            <person name="Mochizuki N."/>
            <person name="Monte I."/>
            <person name="Mosher R."/>
            <person name="Nagasaki H."/>
            <person name="Nakagami H."/>
            <person name="Naramoto S."/>
            <person name="Nishitani K."/>
            <person name="Ohtani M."/>
            <person name="Okamoto T."/>
            <person name="Okumura M."/>
            <person name="Phillips J."/>
            <person name="Pollak B."/>
            <person name="Reinders A."/>
            <person name="Roevekamp M."/>
            <person name="Sano R."/>
            <person name="Sawa S."/>
            <person name="Schmid M.W."/>
            <person name="Shirakawa M."/>
            <person name="Solano R."/>
            <person name="Spunde A."/>
            <person name="Suetsugu N."/>
            <person name="Sugano S."/>
            <person name="Sugiyama A."/>
            <person name="Sun R."/>
            <person name="Suzuki Y."/>
            <person name="Takenaka M."/>
            <person name="Takezawa D."/>
            <person name="Tomogane H."/>
            <person name="Tsuzuki M."/>
            <person name="Ueda T."/>
            <person name="Umeda M."/>
            <person name="Ward J.M."/>
            <person name="Watanabe Y."/>
            <person name="Yazaki K."/>
            <person name="Yokoyama R."/>
            <person name="Yoshitake Y."/>
            <person name="Yotsui I."/>
            <person name="Zachgo S."/>
            <person name="Schmutz J."/>
        </authorList>
    </citation>
    <scope>NUCLEOTIDE SEQUENCE [LARGE SCALE GENOMIC DNA]</scope>
    <source>
        <strain evidence="2">Tak-1</strain>
    </source>
</reference>
<evidence type="ECO:0000256" key="1">
    <source>
        <dbReference type="SAM" id="MobiDB-lite"/>
    </source>
</evidence>